<dbReference type="NCBIfam" id="NF033788">
    <property type="entry name" value="HTH_metalloreg"/>
    <property type="match status" value="1"/>
</dbReference>
<dbReference type="InterPro" id="IPR011991">
    <property type="entry name" value="ArsR-like_HTH"/>
</dbReference>
<dbReference type="RefSeq" id="WP_155449746.1">
    <property type="nucleotide sequence ID" value="NZ_WNKT01000014.1"/>
</dbReference>
<evidence type="ECO:0000313" key="4">
    <source>
        <dbReference type="Proteomes" id="UP000434044"/>
    </source>
</evidence>
<dbReference type="Pfam" id="PF01451">
    <property type="entry name" value="LMWPc"/>
    <property type="match status" value="1"/>
</dbReference>
<gene>
    <name evidence="3" type="ORF">GJ668_08645</name>
</gene>
<dbReference type="NCBIfam" id="NF007528">
    <property type="entry name" value="PRK10141.1"/>
    <property type="match status" value="1"/>
</dbReference>
<dbReference type="PANTHER" id="PTHR43428:SF1">
    <property type="entry name" value="ARSENATE REDUCTASE"/>
    <property type="match status" value="1"/>
</dbReference>
<dbReference type="InterPro" id="IPR023485">
    <property type="entry name" value="Ptyr_pPase"/>
</dbReference>
<keyword evidence="4" id="KW-1185">Reference proteome</keyword>
<sequence>MATITPRDLFSALAQDTRLRCLLLLATQGELCVCELTQATGVVQPHVSRHLAQLRELGLVQDRREGVWMHYRLHPDLPDWIGTILRETVAVAHTQSPFIEDARALAAMSNRPARADVPTPLFAIAGVSNPSIDPESQREPPMPECVYNVLFLCTGNSARSILAERILERWGNGRFRGFSAGSHPKGAVHPLAIEILKRNNYLTDGLRSKDWAEFAQPDAPVMDFVFTVCDQAAGEVCPVWPGQPMTAHWGLPDPAAAEGDEVARMMAFRTAFRELENRIKIFTALPLASIDRLKLQRELDRIGTTLTPAPAAAEA</sequence>
<dbReference type="Proteomes" id="UP000434044">
    <property type="component" value="Unassembled WGS sequence"/>
</dbReference>
<dbReference type="InterPro" id="IPR036196">
    <property type="entry name" value="Ptyr_pPase_sf"/>
</dbReference>
<dbReference type="Gene3D" id="1.10.10.10">
    <property type="entry name" value="Winged helix-like DNA-binding domain superfamily/Winged helix DNA-binding domain"/>
    <property type="match status" value="1"/>
</dbReference>
<protein>
    <submittedName>
        <fullName evidence="3">Metalloregulator ArsR/SmtB family transcription factor</fullName>
    </submittedName>
</protein>
<dbReference type="InterPro" id="IPR036388">
    <property type="entry name" value="WH-like_DNA-bd_sf"/>
</dbReference>
<dbReference type="SMART" id="SM00418">
    <property type="entry name" value="HTH_ARSR"/>
    <property type="match status" value="1"/>
</dbReference>
<name>A0A6N8EAI5_9GAMM</name>
<dbReference type="InterPro" id="IPR001845">
    <property type="entry name" value="HTH_ArsR_DNA-bd_dom"/>
</dbReference>
<accession>A0A6N8EAI5</accession>
<dbReference type="InterPro" id="IPR036390">
    <property type="entry name" value="WH_DNA-bd_sf"/>
</dbReference>
<organism evidence="3 4">
    <name type="scientific">Allochromatium palmeri</name>
    <dbReference type="NCBI Taxonomy" id="231048"/>
    <lineage>
        <taxon>Bacteria</taxon>
        <taxon>Pseudomonadati</taxon>
        <taxon>Pseudomonadota</taxon>
        <taxon>Gammaproteobacteria</taxon>
        <taxon>Chromatiales</taxon>
        <taxon>Chromatiaceae</taxon>
        <taxon>Allochromatium</taxon>
    </lineage>
</organism>
<dbReference type="AlphaFoldDB" id="A0A6N8EAI5"/>
<dbReference type="PANTHER" id="PTHR43428">
    <property type="entry name" value="ARSENATE REDUCTASE"/>
    <property type="match status" value="1"/>
</dbReference>
<dbReference type="Gene3D" id="3.40.50.2300">
    <property type="match status" value="1"/>
</dbReference>
<dbReference type="CDD" id="cd00090">
    <property type="entry name" value="HTH_ARSR"/>
    <property type="match status" value="1"/>
</dbReference>
<proteinExistence type="predicted"/>
<dbReference type="PRINTS" id="PR00778">
    <property type="entry name" value="HTHARSR"/>
</dbReference>
<feature type="domain" description="HTH arsR-type" evidence="2">
    <location>
        <begin position="1"/>
        <end position="96"/>
    </location>
</feature>
<dbReference type="GO" id="GO:0003700">
    <property type="term" value="F:DNA-binding transcription factor activity"/>
    <property type="evidence" value="ECO:0007669"/>
    <property type="project" value="InterPro"/>
</dbReference>
<dbReference type="SUPFAM" id="SSF46785">
    <property type="entry name" value="Winged helix' DNA-binding domain"/>
    <property type="match status" value="1"/>
</dbReference>
<dbReference type="PROSITE" id="PS50987">
    <property type="entry name" value="HTH_ARSR_2"/>
    <property type="match status" value="1"/>
</dbReference>
<dbReference type="Pfam" id="PF01022">
    <property type="entry name" value="HTH_5"/>
    <property type="match status" value="1"/>
</dbReference>
<comment type="caution">
    <text evidence="3">The sequence shown here is derived from an EMBL/GenBank/DDBJ whole genome shotgun (WGS) entry which is preliminary data.</text>
</comment>
<evidence type="ECO:0000259" key="2">
    <source>
        <dbReference type="PROSITE" id="PS50987"/>
    </source>
</evidence>
<dbReference type="GO" id="GO:0046685">
    <property type="term" value="P:response to arsenic-containing substance"/>
    <property type="evidence" value="ECO:0007669"/>
    <property type="project" value="UniProtKB-KW"/>
</dbReference>
<reference evidence="3 4" key="1">
    <citation type="submission" date="2019-11" db="EMBL/GenBank/DDBJ databases">
        <title>Whole-genome sequence of the anaerobic purple sulfur bacterium Allochromatium palmeri DSM 15591.</title>
        <authorList>
            <person name="Kyndt J.A."/>
            <person name="Meyer T.E."/>
        </authorList>
    </citation>
    <scope>NUCLEOTIDE SEQUENCE [LARGE SCALE GENOMIC DNA]</scope>
    <source>
        <strain evidence="3 4">DSM 15591</strain>
    </source>
</reference>
<evidence type="ECO:0000313" key="3">
    <source>
        <dbReference type="EMBL" id="MTW21165.1"/>
    </source>
</evidence>
<evidence type="ECO:0000256" key="1">
    <source>
        <dbReference type="ARBA" id="ARBA00022849"/>
    </source>
</evidence>
<keyword evidence="1" id="KW-0059">Arsenical resistance</keyword>
<dbReference type="CDD" id="cd16345">
    <property type="entry name" value="LMWP_ArsC"/>
    <property type="match status" value="1"/>
</dbReference>
<dbReference type="EMBL" id="WNKT01000014">
    <property type="protein sequence ID" value="MTW21165.1"/>
    <property type="molecule type" value="Genomic_DNA"/>
</dbReference>
<dbReference type="SMART" id="SM00226">
    <property type="entry name" value="LMWPc"/>
    <property type="match status" value="1"/>
</dbReference>
<dbReference type="OrthoDB" id="9793058at2"/>
<dbReference type="SUPFAM" id="SSF52788">
    <property type="entry name" value="Phosphotyrosine protein phosphatases I"/>
    <property type="match status" value="1"/>
</dbReference>